<feature type="domain" description="FAD-binding PCMH-type" evidence="6">
    <location>
        <begin position="33"/>
        <end position="212"/>
    </location>
</feature>
<dbReference type="InterPro" id="IPR016164">
    <property type="entry name" value="FAD-linked_Oxase-like_C"/>
</dbReference>
<dbReference type="GO" id="GO:0071949">
    <property type="term" value="F:FAD binding"/>
    <property type="evidence" value="ECO:0007669"/>
    <property type="project" value="InterPro"/>
</dbReference>
<dbReference type="RefSeq" id="WP_152945227.1">
    <property type="nucleotide sequence ID" value="NZ_WHYR01000006.1"/>
</dbReference>
<dbReference type="FunFam" id="3.30.70.2740:FF:000001">
    <property type="entry name" value="D-lactate dehydrogenase mitochondrial"/>
    <property type="match status" value="1"/>
</dbReference>
<organism evidence="7 8">
    <name type="scientific">Desulfofundulus thermobenzoicus</name>
    <dbReference type="NCBI Taxonomy" id="29376"/>
    <lineage>
        <taxon>Bacteria</taxon>
        <taxon>Bacillati</taxon>
        <taxon>Bacillota</taxon>
        <taxon>Clostridia</taxon>
        <taxon>Eubacteriales</taxon>
        <taxon>Peptococcaceae</taxon>
        <taxon>Desulfofundulus</taxon>
    </lineage>
</organism>
<dbReference type="PROSITE" id="PS51387">
    <property type="entry name" value="FAD_PCMH"/>
    <property type="match status" value="1"/>
</dbReference>
<protein>
    <submittedName>
        <fullName evidence="7">FAD-binding protein</fullName>
    </submittedName>
</protein>
<dbReference type="OrthoDB" id="9767256at2"/>
<dbReference type="AlphaFoldDB" id="A0A6N7IQ09"/>
<dbReference type="InterPro" id="IPR016166">
    <property type="entry name" value="FAD-bd_PCMH"/>
</dbReference>
<evidence type="ECO:0000256" key="4">
    <source>
        <dbReference type="ARBA" id="ARBA00022827"/>
    </source>
</evidence>
<name>A0A6N7IQ09_9FIRM</name>
<dbReference type="FunFam" id="1.10.45.10:FF:000001">
    <property type="entry name" value="D-lactate dehydrogenase mitochondrial"/>
    <property type="match status" value="1"/>
</dbReference>
<evidence type="ECO:0000256" key="5">
    <source>
        <dbReference type="ARBA" id="ARBA00023002"/>
    </source>
</evidence>
<dbReference type="InterPro" id="IPR004113">
    <property type="entry name" value="FAD-bd_oxidored_4_C"/>
</dbReference>
<keyword evidence="4" id="KW-0274">FAD</keyword>
<dbReference type="Gene3D" id="3.30.465.10">
    <property type="match status" value="1"/>
</dbReference>
<dbReference type="InterPro" id="IPR051914">
    <property type="entry name" value="FAD-linked_OxidoTrans_Type4"/>
</dbReference>
<keyword evidence="8" id="KW-1185">Reference proteome</keyword>
<evidence type="ECO:0000256" key="2">
    <source>
        <dbReference type="ARBA" id="ARBA00008000"/>
    </source>
</evidence>
<comment type="caution">
    <text evidence="7">The sequence shown here is derived from an EMBL/GenBank/DDBJ whole genome shotgun (WGS) entry which is preliminary data.</text>
</comment>
<evidence type="ECO:0000313" key="8">
    <source>
        <dbReference type="Proteomes" id="UP000441717"/>
    </source>
</evidence>
<dbReference type="InterPro" id="IPR036318">
    <property type="entry name" value="FAD-bd_PCMH-like_sf"/>
</dbReference>
<reference evidence="7 8" key="1">
    <citation type="submission" date="2019-10" db="EMBL/GenBank/DDBJ databases">
        <title>Comparative genomics of sulfur disproportionating microorganisms.</title>
        <authorList>
            <person name="Ward L.M."/>
            <person name="Bertran E."/>
            <person name="Johnston D."/>
        </authorList>
    </citation>
    <scope>NUCLEOTIDE SEQUENCE [LARGE SCALE GENOMIC DNA]</scope>
    <source>
        <strain evidence="7 8">DSM 14055</strain>
    </source>
</reference>
<dbReference type="EMBL" id="WHYR01000006">
    <property type="protein sequence ID" value="MQL51298.1"/>
    <property type="molecule type" value="Genomic_DNA"/>
</dbReference>
<evidence type="ECO:0000259" key="6">
    <source>
        <dbReference type="PROSITE" id="PS51387"/>
    </source>
</evidence>
<dbReference type="GO" id="GO:0016491">
    <property type="term" value="F:oxidoreductase activity"/>
    <property type="evidence" value="ECO:0007669"/>
    <property type="project" value="UniProtKB-KW"/>
</dbReference>
<dbReference type="InterPro" id="IPR016167">
    <property type="entry name" value="FAD-bd_PCMH_sub1"/>
</dbReference>
<dbReference type="InterPro" id="IPR016171">
    <property type="entry name" value="Vanillyl_alc_oxidase_C-sub2"/>
</dbReference>
<dbReference type="Gene3D" id="3.30.43.10">
    <property type="entry name" value="Uridine Diphospho-n-acetylenolpyruvylglucosamine Reductase, domain 2"/>
    <property type="match status" value="1"/>
</dbReference>
<evidence type="ECO:0000256" key="1">
    <source>
        <dbReference type="ARBA" id="ARBA00001974"/>
    </source>
</evidence>
<dbReference type="Pfam" id="PF02913">
    <property type="entry name" value="FAD-oxidase_C"/>
    <property type="match status" value="1"/>
</dbReference>
<dbReference type="InterPro" id="IPR006094">
    <property type="entry name" value="Oxid_FAD_bind_N"/>
</dbReference>
<dbReference type="Gene3D" id="3.30.70.2190">
    <property type="match status" value="1"/>
</dbReference>
<keyword evidence="3" id="KW-0285">Flavoprotein</keyword>
<proteinExistence type="inferred from homology"/>
<dbReference type="Gene3D" id="1.10.45.10">
    <property type="entry name" value="Vanillyl-alcohol Oxidase, Chain A, domain 4"/>
    <property type="match status" value="1"/>
</dbReference>
<dbReference type="Proteomes" id="UP000441717">
    <property type="component" value="Unassembled WGS sequence"/>
</dbReference>
<dbReference type="PANTHER" id="PTHR42934">
    <property type="entry name" value="GLYCOLATE OXIDASE SUBUNIT GLCD"/>
    <property type="match status" value="1"/>
</dbReference>
<dbReference type="InterPro" id="IPR016169">
    <property type="entry name" value="FAD-bd_PCMH_sub2"/>
</dbReference>
<dbReference type="Gene3D" id="3.30.70.2740">
    <property type="match status" value="1"/>
</dbReference>
<dbReference type="SUPFAM" id="SSF55103">
    <property type="entry name" value="FAD-linked oxidases, C-terminal domain"/>
    <property type="match status" value="1"/>
</dbReference>
<sequence length="465" mass="50451">MTLIQKLAAVVGQQNVFSAPDERYAYSYDATFRRHRPDVVVRPANTEEVAGILRLAWETETPVVPRGAGTGLSGGSVPVRGGIALDLTRMNRILEINTDDLLAVVEPGVVTDDFARAVAEKGFFFPPDPSSSKSSTIGGNLAENAGGSRAFKYGVIRDYTLGLEVVLADGRVIHTGGRTIKNVSGYDLTRLFVGSEGTLGVITQAVLRFIPPPEATRTLLTFFPRLDDAARTVSAIIARGITPAALEFMDDQSIRVVEEYLHLGLPLDVEALLLVEVDGPAAVLAQQIAEIAALCREMGSRELRVASTAKEAENLWKARKSISPAVARIKPTKISEDATVPRSRIPEMVRRLKEIAARYDLKMVIFGHAGDGNLHPNIMCDERDADEMRRVEQAVAEIFQAALELGGTLSGEHGIGFMKAPFMPREHGENGLWAMRSIKQALDPRGILNPGKIFPAAQDTKVILP</sequence>
<evidence type="ECO:0000256" key="3">
    <source>
        <dbReference type="ARBA" id="ARBA00022630"/>
    </source>
</evidence>
<evidence type="ECO:0000313" key="7">
    <source>
        <dbReference type="EMBL" id="MQL51298.1"/>
    </source>
</evidence>
<dbReference type="PANTHER" id="PTHR42934:SF2">
    <property type="entry name" value="GLYCOLATE OXIDASE SUBUNIT GLCD"/>
    <property type="match status" value="1"/>
</dbReference>
<keyword evidence="5" id="KW-0560">Oxidoreductase</keyword>
<dbReference type="Pfam" id="PF01565">
    <property type="entry name" value="FAD_binding_4"/>
    <property type="match status" value="1"/>
</dbReference>
<comment type="cofactor">
    <cofactor evidence="1">
        <name>FAD</name>
        <dbReference type="ChEBI" id="CHEBI:57692"/>
    </cofactor>
</comment>
<dbReference type="SUPFAM" id="SSF56176">
    <property type="entry name" value="FAD-binding/transporter-associated domain-like"/>
    <property type="match status" value="1"/>
</dbReference>
<accession>A0A6N7IQ09</accession>
<comment type="similarity">
    <text evidence="2">Belongs to the FAD-binding oxidoreductase/transferase type 4 family.</text>
</comment>
<gene>
    <name evidence="7" type="ORF">GFC01_03270</name>
</gene>